<dbReference type="Proteomes" id="UP000016924">
    <property type="component" value="Unassembled WGS sequence"/>
</dbReference>
<accession>R7YIH8</accession>
<dbReference type="EMBL" id="JH767556">
    <property type="protein sequence ID" value="EON61722.1"/>
    <property type="molecule type" value="Genomic_DNA"/>
</dbReference>
<protein>
    <submittedName>
        <fullName evidence="1">Uncharacterized protein</fullName>
    </submittedName>
</protein>
<organism evidence="1 2">
    <name type="scientific">Coniosporium apollinis (strain CBS 100218)</name>
    <name type="common">Rock-inhabiting black yeast</name>
    <dbReference type="NCBI Taxonomy" id="1168221"/>
    <lineage>
        <taxon>Eukaryota</taxon>
        <taxon>Fungi</taxon>
        <taxon>Dikarya</taxon>
        <taxon>Ascomycota</taxon>
        <taxon>Pezizomycotina</taxon>
        <taxon>Dothideomycetes</taxon>
        <taxon>Dothideomycetes incertae sedis</taxon>
        <taxon>Coniosporium</taxon>
    </lineage>
</organism>
<sequence>MALLSKRFRLLDLPKELRDNIYELTLRTDYHRHSFFCTFAQGPITANHISSNILVVSRQVYNEARSRLLAVNTFHFRSSKQGRDLRTLTDLLSTHVGIPCDPSILNATLYLEPDCDRGYAAFSFHLFTVALVKCAFSGLMIRNLGIQICRGFEFIDSLGQPDPTALYNLGRALENIHDVQSVEIVNMAGWMKEADVEALCIAALRSSLALLPSEINEIKETLRIARLNISESKDAIEGCNNGTNLDTDRERLQSLSSRPAAITGSNPWLHTLRLTRPAFVDFSDTHRGPRIIEEEAGTSASQSLAELLFQRNQRVLDEMRLRPMSTFDPAESLPGSRSW</sequence>
<dbReference type="HOGENOM" id="CLU_818933_0_0_1"/>
<evidence type="ECO:0000313" key="2">
    <source>
        <dbReference type="Proteomes" id="UP000016924"/>
    </source>
</evidence>
<evidence type="ECO:0000313" key="1">
    <source>
        <dbReference type="EMBL" id="EON61722.1"/>
    </source>
</evidence>
<dbReference type="PANTHER" id="PTHR42085:SF2">
    <property type="entry name" value="F-BOX DOMAIN-CONTAINING PROTEIN"/>
    <property type="match status" value="1"/>
</dbReference>
<dbReference type="AlphaFoldDB" id="R7YIH8"/>
<gene>
    <name evidence="1" type="ORF">W97_00938</name>
</gene>
<dbReference type="InterPro" id="IPR038883">
    <property type="entry name" value="AN11006-like"/>
</dbReference>
<keyword evidence="2" id="KW-1185">Reference proteome</keyword>
<dbReference type="PANTHER" id="PTHR42085">
    <property type="entry name" value="F-BOX DOMAIN-CONTAINING PROTEIN"/>
    <property type="match status" value="1"/>
</dbReference>
<dbReference type="GeneID" id="19898249"/>
<reference evidence="2" key="1">
    <citation type="submission" date="2012-06" db="EMBL/GenBank/DDBJ databases">
        <title>The genome sequence of Coniosporium apollinis CBS 100218.</title>
        <authorList>
            <consortium name="The Broad Institute Genome Sequencing Platform"/>
            <person name="Cuomo C."/>
            <person name="Gorbushina A."/>
            <person name="Noack S."/>
            <person name="Walker B."/>
            <person name="Young S.K."/>
            <person name="Zeng Q."/>
            <person name="Gargeya S."/>
            <person name="Fitzgerald M."/>
            <person name="Haas B."/>
            <person name="Abouelleil A."/>
            <person name="Alvarado L."/>
            <person name="Arachchi H.M."/>
            <person name="Berlin A.M."/>
            <person name="Chapman S.B."/>
            <person name="Goldberg J."/>
            <person name="Griggs A."/>
            <person name="Gujja S."/>
            <person name="Hansen M."/>
            <person name="Howarth C."/>
            <person name="Imamovic A."/>
            <person name="Larimer J."/>
            <person name="McCowan C."/>
            <person name="Montmayeur A."/>
            <person name="Murphy C."/>
            <person name="Neiman D."/>
            <person name="Pearson M."/>
            <person name="Priest M."/>
            <person name="Roberts A."/>
            <person name="Saif S."/>
            <person name="Shea T."/>
            <person name="Sisk P."/>
            <person name="Sykes S."/>
            <person name="Wortman J."/>
            <person name="Nusbaum C."/>
            <person name="Birren B."/>
        </authorList>
    </citation>
    <scope>NUCLEOTIDE SEQUENCE [LARGE SCALE GENOMIC DNA]</scope>
    <source>
        <strain evidence="2">CBS 100218</strain>
    </source>
</reference>
<dbReference type="OrthoDB" id="5413827at2759"/>
<dbReference type="RefSeq" id="XP_007777039.1">
    <property type="nucleotide sequence ID" value="XM_007778849.1"/>
</dbReference>
<name>R7YIH8_CONA1</name>
<proteinExistence type="predicted"/>